<dbReference type="AlphaFoldDB" id="A0A508WQ94"/>
<proteinExistence type="predicted"/>
<dbReference type="EMBL" id="CABFNB010000001">
    <property type="protein sequence ID" value="VTZ58987.1"/>
    <property type="molecule type" value="Genomic_DNA"/>
</dbReference>
<evidence type="ECO:0000313" key="1">
    <source>
        <dbReference type="EMBL" id="VTZ58987.1"/>
    </source>
</evidence>
<sequence>MSHGRGFGLHYGRITRLKIIGLSWAGLFFREMKKPWRSSLEMLRMKLSGLLRPLCGMIM</sequence>
<dbReference type="Proteomes" id="UP000507954">
    <property type="component" value="Unassembled WGS sequence"/>
</dbReference>
<organism evidence="1">
    <name type="scientific">Sinorhizobium medicae</name>
    <dbReference type="NCBI Taxonomy" id="110321"/>
    <lineage>
        <taxon>Bacteria</taxon>
        <taxon>Pseudomonadati</taxon>
        <taxon>Pseudomonadota</taxon>
        <taxon>Alphaproteobacteria</taxon>
        <taxon>Hyphomicrobiales</taxon>
        <taxon>Rhizobiaceae</taxon>
        <taxon>Sinorhizobium/Ensifer group</taxon>
        <taxon>Sinorhizobium</taxon>
    </lineage>
</organism>
<gene>
    <name evidence="1" type="ORF">EMEDMD4_10163</name>
</gene>
<protein>
    <submittedName>
        <fullName evidence="1">Uncharacterized protein</fullName>
    </submittedName>
</protein>
<name>A0A508WQ94_9HYPH</name>
<accession>A0A508WQ94</accession>
<reference evidence="1" key="1">
    <citation type="submission" date="2019-06" db="EMBL/GenBank/DDBJ databases">
        <authorList>
            <person name="Le Quere A."/>
            <person name="Colella S."/>
        </authorList>
    </citation>
    <scope>NUCLEOTIDE SEQUENCE</scope>
    <source>
        <strain evidence="1">EmedicaeMD41</strain>
    </source>
</reference>